<gene>
    <name evidence="2" type="ORF">F8388_013062</name>
</gene>
<dbReference type="AlphaFoldDB" id="A0A7J6EB31"/>
<sequence>MTDHPGLSLVTPVLSAKNFQPWKRDFKLSIRARNKTPFLEGFPLAMAIENQKTPPIPENLMLNVQFNKTLSL</sequence>
<evidence type="ECO:0000313" key="2">
    <source>
        <dbReference type="EMBL" id="KAF4355645.1"/>
    </source>
</evidence>
<dbReference type="Proteomes" id="UP000525078">
    <property type="component" value="Unassembled WGS sequence"/>
</dbReference>
<accession>A0A7J6EB31</accession>
<dbReference type="Pfam" id="PF14244">
    <property type="entry name" value="Retrotran_gag_3"/>
    <property type="match status" value="1"/>
</dbReference>
<evidence type="ECO:0000313" key="3">
    <source>
        <dbReference type="Proteomes" id="UP000525078"/>
    </source>
</evidence>
<name>A0A7J6EB31_CANSA</name>
<proteinExistence type="predicted"/>
<protein>
    <recommendedName>
        <fullName evidence="1">Retrotransposon Copia-like N-terminal domain-containing protein</fullName>
    </recommendedName>
</protein>
<feature type="domain" description="Retrotransposon Copia-like N-terminal" evidence="1">
    <location>
        <begin position="2"/>
        <end position="42"/>
    </location>
</feature>
<organism evidence="2 3">
    <name type="scientific">Cannabis sativa</name>
    <name type="common">Hemp</name>
    <name type="synonym">Marijuana</name>
    <dbReference type="NCBI Taxonomy" id="3483"/>
    <lineage>
        <taxon>Eukaryota</taxon>
        <taxon>Viridiplantae</taxon>
        <taxon>Streptophyta</taxon>
        <taxon>Embryophyta</taxon>
        <taxon>Tracheophyta</taxon>
        <taxon>Spermatophyta</taxon>
        <taxon>Magnoliopsida</taxon>
        <taxon>eudicotyledons</taxon>
        <taxon>Gunneridae</taxon>
        <taxon>Pentapetalae</taxon>
        <taxon>rosids</taxon>
        <taxon>fabids</taxon>
        <taxon>Rosales</taxon>
        <taxon>Cannabaceae</taxon>
        <taxon>Cannabis</taxon>
    </lineage>
</organism>
<dbReference type="InterPro" id="IPR029472">
    <property type="entry name" value="Copia-like_N"/>
</dbReference>
<evidence type="ECO:0000259" key="1">
    <source>
        <dbReference type="Pfam" id="PF14244"/>
    </source>
</evidence>
<reference evidence="2 3" key="1">
    <citation type="journal article" date="2020" name="bioRxiv">
        <title>Sequence and annotation of 42 cannabis genomes reveals extensive copy number variation in cannabinoid synthesis and pathogen resistance genes.</title>
        <authorList>
            <person name="Mckernan K.J."/>
            <person name="Helbert Y."/>
            <person name="Kane L.T."/>
            <person name="Ebling H."/>
            <person name="Zhang L."/>
            <person name="Liu B."/>
            <person name="Eaton Z."/>
            <person name="Mclaughlin S."/>
            <person name="Kingan S."/>
            <person name="Baybayan P."/>
            <person name="Concepcion G."/>
            <person name="Jordan M."/>
            <person name="Riva A."/>
            <person name="Barbazuk W."/>
            <person name="Harkins T."/>
        </authorList>
    </citation>
    <scope>NUCLEOTIDE SEQUENCE [LARGE SCALE GENOMIC DNA]</scope>
    <source>
        <strain evidence="3">cv. Jamaican Lion 4</strain>
        <tissue evidence="2">Leaf</tissue>
    </source>
</reference>
<comment type="caution">
    <text evidence="2">The sequence shown here is derived from an EMBL/GenBank/DDBJ whole genome shotgun (WGS) entry which is preliminary data.</text>
</comment>
<dbReference type="EMBL" id="JAATIP010000263">
    <property type="protein sequence ID" value="KAF4355645.1"/>
    <property type="molecule type" value="Genomic_DNA"/>
</dbReference>